<evidence type="ECO:0000313" key="2">
    <source>
        <dbReference type="Proteomes" id="UP001165960"/>
    </source>
</evidence>
<accession>A0ACC2REX1</accession>
<name>A0ACC2REX1_9FUNG</name>
<keyword evidence="2" id="KW-1185">Reference proteome</keyword>
<organism evidence="1 2">
    <name type="scientific">Entomophthora muscae</name>
    <dbReference type="NCBI Taxonomy" id="34485"/>
    <lineage>
        <taxon>Eukaryota</taxon>
        <taxon>Fungi</taxon>
        <taxon>Fungi incertae sedis</taxon>
        <taxon>Zoopagomycota</taxon>
        <taxon>Entomophthoromycotina</taxon>
        <taxon>Entomophthoromycetes</taxon>
        <taxon>Entomophthorales</taxon>
        <taxon>Entomophthoraceae</taxon>
        <taxon>Entomophthora</taxon>
    </lineage>
</organism>
<evidence type="ECO:0000313" key="1">
    <source>
        <dbReference type="EMBL" id="KAJ9048646.1"/>
    </source>
</evidence>
<reference evidence="1" key="1">
    <citation type="submission" date="2022-04" db="EMBL/GenBank/DDBJ databases">
        <title>Genome of the entomopathogenic fungus Entomophthora muscae.</title>
        <authorList>
            <person name="Elya C."/>
            <person name="Lovett B.R."/>
            <person name="Lee E."/>
            <person name="Macias A.M."/>
            <person name="Hajek A.E."/>
            <person name="De Bivort B.L."/>
            <person name="Kasson M.T."/>
            <person name="De Fine Licht H.H."/>
            <person name="Stajich J.E."/>
        </authorList>
    </citation>
    <scope>NUCLEOTIDE SEQUENCE</scope>
    <source>
        <strain evidence="1">Berkeley</strain>
    </source>
</reference>
<sequence>MTPPLILRPNCPQESVAANESTSTQLFRVMYITLTGLVDSMVPSNGPWAIIGKSLSYIVRFAHILWWALPSWPAGRLPASPQEPPTGWIPDAQDNHDICRIPNHNPEQNPITSSVWTNHQLPVHNLLLLN</sequence>
<proteinExistence type="predicted"/>
<comment type="caution">
    <text evidence="1">The sequence shown here is derived from an EMBL/GenBank/DDBJ whole genome shotgun (WGS) entry which is preliminary data.</text>
</comment>
<dbReference type="Proteomes" id="UP001165960">
    <property type="component" value="Unassembled WGS sequence"/>
</dbReference>
<gene>
    <name evidence="1" type="ORF">DSO57_1032839</name>
</gene>
<dbReference type="EMBL" id="QTSX02007350">
    <property type="protein sequence ID" value="KAJ9048646.1"/>
    <property type="molecule type" value="Genomic_DNA"/>
</dbReference>
<protein>
    <submittedName>
        <fullName evidence="1">Uncharacterized protein</fullName>
    </submittedName>
</protein>